<keyword evidence="4" id="KW-1133">Transmembrane helix</keyword>
<reference evidence="10 11" key="1">
    <citation type="journal article" date="2010" name="Nature">
        <title>The Ectocarpus genome and the independent evolution of multicellularity in brown algae.</title>
        <authorList>
            <person name="Cock J.M."/>
            <person name="Sterck L."/>
            <person name="Rouze P."/>
            <person name="Scornet D."/>
            <person name="Allen A.E."/>
            <person name="Amoutzias G."/>
            <person name="Anthouard V."/>
            <person name="Artiguenave F."/>
            <person name="Aury J.M."/>
            <person name="Badger J.H."/>
            <person name="Beszteri B."/>
            <person name="Billiau K."/>
            <person name="Bonnet E."/>
            <person name="Bothwell J.H."/>
            <person name="Bowler C."/>
            <person name="Boyen C."/>
            <person name="Brownlee C."/>
            <person name="Carrano C.J."/>
            <person name="Charrier B."/>
            <person name="Cho G.Y."/>
            <person name="Coelho S.M."/>
            <person name="Collen J."/>
            <person name="Corre E."/>
            <person name="Da Silva C."/>
            <person name="Delage L."/>
            <person name="Delaroque N."/>
            <person name="Dittami S.M."/>
            <person name="Doulbeau S."/>
            <person name="Elias M."/>
            <person name="Farnham G."/>
            <person name="Gachon C.M."/>
            <person name="Gschloessl B."/>
            <person name="Heesch S."/>
            <person name="Jabbari K."/>
            <person name="Jubin C."/>
            <person name="Kawai H."/>
            <person name="Kimura K."/>
            <person name="Kloareg B."/>
            <person name="Kupper F.C."/>
            <person name="Lang D."/>
            <person name="Le Bail A."/>
            <person name="Leblanc C."/>
            <person name="Lerouge P."/>
            <person name="Lohr M."/>
            <person name="Lopez P.J."/>
            <person name="Martens C."/>
            <person name="Maumus F."/>
            <person name="Michel G."/>
            <person name="Miranda-Saavedra D."/>
            <person name="Morales J."/>
            <person name="Moreau H."/>
            <person name="Motomura T."/>
            <person name="Nagasato C."/>
            <person name="Napoli C.A."/>
            <person name="Nelson D.R."/>
            <person name="Nyvall-Collen P."/>
            <person name="Peters A.F."/>
            <person name="Pommier C."/>
            <person name="Potin P."/>
            <person name="Poulain J."/>
            <person name="Quesneville H."/>
            <person name="Read B."/>
            <person name="Rensing S.A."/>
            <person name="Ritter A."/>
            <person name="Rousvoal S."/>
            <person name="Samanta M."/>
            <person name="Samson G."/>
            <person name="Schroeder D.C."/>
            <person name="Segurens B."/>
            <person name="Strittmatter M."/>
            <person name="Tonon T."/>
            <person name="Tregear J.W."/>
            <person name="Valentin K."/>
            <person name="von Dassow P."/>
            <person name="Yamagishi T."/>
            <person name="Van de Peer Y."/>
            <person name="Wincker P."/>
        </authorList>
    </citation>
    <scope>NUCLEOTIDE SEQUENCE [LARGE SCALE GENOMIC DNA]</scope>
    <source>
        <strain evidence="11">Ec32 / CCAP1310/4</strain>
    </source>
</reference>
<dbReference type="Proteomes" id="UP000002630">
    <property type="component" value="Linkage Group LG07"/>
</dbReference>
<proteinExistence type="predicted"/>
<evidence type="ECO:0000256" key="5">
    <source>
        <dbReference type="ARBA" id="ARBA00023136"/>
    </source>
</evidence>
<keyword evidence="11" id="KW-1185">Reference proteome</keyword>
<evidence type="ECO:0000256" key="8">
    <source>
        <dbReference type="SAM" id="SignalP"/>
    </source>
</evidence>
<feature type="region of interest" description="Disordered" evidence="7">
    <location>
        <begin position="232"/>
        <end position="560"/>
    </location>
</feature>
<feature type="domain" description="WSC" evidence="9">
    <location>
        <begin position="559"/>
        <end position="655"/>
    </location>
</feature>
<dbReference type="InParanoid" id="D8LTU8"/>
<evidence type="ECO:0000313" key="10">
    <source>
        <dbReference type="EMBL" id="CBN73995.1"/>
    </source>
</evidence>
<accession>D8LTU8</accession>
<keyword evidence="5" id="KW-0472">Membrane</keyword>
<evidence type="ECO:0000256" key="4">
    <source>
        <dbReference type="ARBA" id="ARBA00022989"/>
    </source>
</evidence>
<evidence type="ECO:0000313" key="11">
    <source>
        <dbReference type="Proteomes" id="UP000002630"/>
    </source>
</evidence>
<dbReference type="EMBL" id="FN649137">
    <property type="protein sequence ID" value="CBN73995.1"/>
    <property type="molecule type" value="Genomic_DNA"/>
</dbReference>
<feature type="compositionally biased region" description="Low complexity" evidence="7">
    <location>
        <begin position="79"/>
        <end position="88"/>
    </location>
</feature>
<dbReference type="OMA" id="MMDPRNQ"/>
<evidence type="ECO:0000256" key="6">
    <source>
        <dbReference type="ARBA" id="ARBA00023180"/>
    </source>
</evidence>
<evidence type="ECO:0000256" key="1">
    <source>
        <dbReference type="ARBA" id="ARBA00004167"/>
    </source>
</evidence>
<protein>
    <recommendedName>
        <fullName evidence="9">WSC domain-containing protein</fullName>
    </recommendedName>
</protein>
<dbReference type="STRING" id="2880.D8LTU8"/>
<dbReference type="Pfam" id="PF01822">
    <property type="entry name" value="WSC"/>
    <property type="match status" value="2"/>
</dbReference>
<dbReference type="InterPro" id="IPR051836">
    <property type="entry name" value="Kremen_rcpt"/>
</dbReference>
<feature type="domain" description="WSC" evidence="9">
    <location>
        <begin position="132"/>
        <end position="228"/>
    </location>
</feature>
<feature type="chain" id="PRO_5003117551" description="WSC domain-containing protein" evidence="8">
    <location>
        <begin position="26"/>
        <end position="886"/>
    </location>
</feature>
<evidence type="ECO:0000256" key="3">
    <source>
        <dbReference type="ARBA" id="ARBA00022729"/>
    </source>
</evidence>
<dbReference type="PROSITE" id="PS51212">
    <property type="entry name" value="WSC"/>
    <property type="match status" value="2"/>
</dbReference>
<keyword evidence="3 8" id="KW-0732">Signal</keyword>
<name>D8LTU8_ECTSI</name>
<evidence type="ECO:0000256" key="2">
    <source>
        <dbReference type="ARBA" id="ARBA00022692"/>
    </source>
</evidence>
<feature type="signal peptide" evidence="8">
    <location>
        <begin position="1"/>
        <end position="25"/>
    </location>
</feature>
<dbReference type="InterPro" id="IPR002889">
    <property type="entry name" value="WSC_carb-bd"/>
</dbReference>
<dbReference type="eggNOG" id="ENOG502ST37">
    <property type="taxonomic scope" value="Eukaryota"/>
</dbReference>
<feature type="compositionally biased region" description="Acidic residues" evidence="7">
    <location>
        <begin position="383"/>
        <end position="395"/>
    </location>
</feature>
<dbReference type="PANTHER" id="PTHR24269">
    <property type="entry name" value="KREMEN PROTEIN"/>
    <property type="match status" value="1"/>
</dbReference>
<sequence length="886" mass="91067">MRCSQFCKASAIITVASLLAHQTGAQPASGNEYTYVGCFKDTKEDRILGDQMTNGQEMTTESEFCGGFDAFDLYRTDSDSITSDGDTTPTPVDGETTNEQGNGTEGDGGTAPTPVDGETNNDQGNGTEGGNDYTYVGCFKDSQQDRILGDQLTNSQEMTTEFCYDYCITKDATFMATQYAIECWCTSEPEDQVDYARHGEGAQCNYDCAGDEDESCGGFDAFDLYRIGAAYTTSDGDTAPTPVDGETNNDQGNGTEGDGGTAPTPVDGETNNDQGNDTEGDGGTAPTPVDGEVNNDQGNGTEGDGGTAPTPVDGEVNNDQGNGTEGDGGTAPTPVDGEANNDQGNDTEGDGGTAPTPVDGEANNDPGNDTEGDGGTAPMPVDGEVDNDQGNDTEGDGAIAPTPVDGEANNDQGNGTEGDGGPAPTPVDGGTNNDQGNDTEGDGGTAPTPVDGEANNDQGNGTEGDGGPAPTPVDGGTNNDQGNDTEGDGATAPTPVDGETNNDQGNDTEGDGGTAPTPIDGETNNDQDNGTEGDGGTAPTPVDGETNSDQGNGTEGGNDYTYVGCFKDSQQDRILGDQLTNSQEMTTEFCYDYCITKDATFMATQYAIECWCTSEPEDQVDYARHGEGAQCNYDCAGDEDESCGGFDAFDLYRIGAAYTTSDGGTAPTPVDGETNNDQGNDTEGDGGTAPTPVDGETNNDQGNDTEGDGGTAPTPVDGETNNDQGNGTEGDGDTAPTPVDGGTDNDQGSGTEGEMETTISDVTLEGAFSEDIVRIIDVEGVVPGGASWADSYSVGSKCYMQTTFDHGIGEVEVDTPQGTMKIEDLFFLLEPGPGSEGRPLYNDIQCGNGPVNSDNILDEIVCPGLVEYGIEGCGQIGPLWDLSELE</sequence>
<evidence type="ECO:0000256" key="7">
    <source>
        <dbReference type="SAM" id="MobiDB-lite"/>
    </source>
</evidence>
<gene>
    <name evidence="10" type="ORF">Esi_0009_0186</name>
</gene>
<dbReference type="PANTHER" id="PTHR24269:SF16">
    <property type="entry name" value="PROTEIN SLG1"/>
    <property type="match status" value="1"/>
</dbReference>
<keyword evidence="2" id="KW-0812">Transmembrane</keyword>
<dbReference type="EMBL" id="FN649732">
    <property type="protein sequence ID" value="CBN73995.1"/>
    <property type="molecule type" value="Genomic_DNA"/>
</dbReference>
<dbReference type="OrthoDB" id="5985073at2759"/>
<comment type="subcellular location">
    <subcellularLocation>
        <location evidence="1">Membrane</location>
        <topology evidence="1">Single-pass membrane protein</topology>
    </subcellularLocation>
</comment>
<organism evidence="10 11">
    <name type="scientific">Ectocarpus siliculosus</name>
    <name type="common">Brown alga</name>
    <name type="synonym">Conferva siliculosa</name>
    <dbReference type="NCBI Taxonomy" id="2880"/>
    <lineage>
        <taxon>Eukaryota</taxon>
        <taxon>Sar</taxon>
        <taxon>Stramenopiles</taxon>
        <taxon>Ochrophyta</taxon>
        <taxon>PX clade</taxon>
        <taxon>Phaeophyceae</taxon>
        <taxon>Ectocarpales</taxon>
        <taxon>Ectocarpaceae</taxon>
        <taxon>Ectocarpus</taxon>
    </lineage>
</organism>
<keyword evidence="6" id="KW-0325">Glycoprotein</keyword>
<dbReference type="SMART" id="SM00321">
    <property type="entry name" value="WSC"/>
    <property type="match status" value="2"/>
</dbReference>
<dbReference type="GO" id="GO:0005886">
    <property type="term" value="C:plasma membrane"/>
    <property type="evidence" value="ECO:0007669"/>
    <property type="project" value="TreeGrafter"/>
</dbReference>
<evidence type="ECO:0000259" key="9">
    <source>
        <dbReference type="PROSITE" id="PS51212"/>
    </source>
</evidence>
<feature type="region of interest" description="Disordered" evidence="7">
    <location>
        <begin position="76"/>
        <end position="128"/>
    </location>
</feature>
<dbReference type="AlphaFoldDB" id="D8LTU8"/>
<feature type="region of interest" description="Disordered" evidence="7">
    <location>
        <begin position="660"/>
        <end position="755"/>
    </location>
</feature>